<proteinExistence type="predicted"/>
<organism evidence="1 2">
    <name type="scientific">Actinoplanes lutulentus</name>
    <dbReference type="NCBI Taxonomy" id="1287878"/>
    <lineage>
        <taxon>Bacteria</taxon>
        <taxon>Bacillati</taxon>
        <taxon>Actinomycetota</taxon>
        <taxon>Actinomycetes</taxon>
        <taxon>Micromonosporales</taxon>
        <taxon>Micromonosporaceae</taxon>
        <taxon>Actinoplanes</taxon>
    </lineage>
</organism>
<dbReference type="AlphaFoldDB" id="A0A327ZLV5"/>
<gene>
    <name evidence="1" type="ORF">B0I29_101206</name>
</gene>
<dbReference type="EMBL" id="QLMJ01000001">
    <property type="protein sequence ID" value="RAK43076.1"/>
    <property type="molecule type" value="Genomic_DNA"/>
</dbReference>
<comment type="caution">
    <text evidence="1">The sequence shown here is derived from an EMBL/GenBank/DDBJ whole genome shotgun (WGS) entry which is preliminary data.</text>
</comment>
<keyword evidence="2" id="KW-1185">Reference proteome</keyword>
<evidence type="ECO:0000313" key="2">
    <source>
        <dbReference type="Proteomes" id="UP000249341"/>
    </source>
</evidence>
<dbReference type="Proteomes" id="UP000249341">
    <property type="component" value="Unassembled WGS sequence"/>
</dbReference>
<reference evidence="1 2" key="1">
    <citation type="submission" date="2018-06" db="EMBL/GenBank/DDBJ databases">
        <title>Genomic Encyclopedia of Type Strains, Phase III (KMG-III): the genomes of soil and plant-associated and newly described type strains.</title>
        <authorList>
            <person name="Whitman W."/>
        </authorList>
    </citation>
    <scope>NUCLEOTIDE SEQUENCE [LARGE SCALE GENOMIC DNA]</scope>
    <source>
        <strain evidence="1 2">CGMCC 4.7090</strain>
    </source>
</reference>
<protein>
    <submittedName>
        <fullName evidence="1">Uncharacterized protein</fullName>
    </submittedName>
</protein>
<sequence>MITVVVMSRKRLLVLAVLAAVLIAGIVAWWGRPQMGEGSVYGSGENMTWADDGVDQTRMVVRDRSHGDPTATFSIRNDGRLPFTVHDLDDSGEDFWFAQQRVAFKPGIDLSDSSMANADPEITLAPGEEATVLWAIDMTTAPSMAEGDIREIDTFRFTVSWLGIPATRELRLPKPITFVGPM</sequence>
<accession>A0A327ZLV5</accession>
<name>A0A327ZLV5_9ACTN</name>
<evidence type="ECO:0000313" key="1">
    <source>
        <dbReference type="EMBL" id="RAK43076.1"/>
    </source>
</evidence>